<keyword evidence="3" id="KW-1185">Reference proteome</keyword>
<feature type="compositionally biased region" description="Low complexity" evidence="1">
    <location>
        <begin position="26"/>
        <end position="38"/>
    </location>
</feature>
<feature type="region of interest" description="Disordered" evidence="1">
    <location>
        <begin position="1"/>
        <end position="87"/>
    </location>
</feature>
<feature type="compositionally biased region" description="Polar residues" evidence="1">
    <location>
        <begin position="7"/>
        <end position="25"/>
    </location>
</feature>
<organism evidence="2 3">
    <name type="scientific">Meripilus lineatus</name>
    <dbReference type="NCBI Taxonomy" id="2056292"/>
    <lineage>
        <taxon>Eukaryota</taxon>
        <taxon>Fungi</taxon>
        <taxon>Dikarya</taxon>
        <taxon>Basidiomycota</taxon>
        <taxon>Agaricomycotina</taxon>
        <taxon>Agaricomycetes</taxon>
        <taxon>Polyporales</taxon>
        <taxon>Meripilaceae</taxon>
        <taxon>Meripilus</taxon>
    </lineage>
</organism>
<sequence>MLGGFSQRPNSSDNEAVEVNATNGQGYNYPPGTLYPTTTNPPPPPYQSKESYTVRPNGNGSQEDYTAPPPPLDEPPTAHIQDNDRQV</sequence>
<protein>
    <submittedName>
        <fullName evidence="2">Uncharacterized protein</fullName>
    </submittedName>
</protein>
<evidence type="ECO:0000313" key="2">
    <source>
        <dbReference type="EMBL" id="KAJ3485882.1"/>
    </source>
</evidence>
<dbReference type="Proteomes" id="UP001212997">
    <property type="component" value="Unassembled WGS sequence"/>
</dbReference>
<reference evidence="2" key="1">
    <citation type="submission" date="2022-07" db="EMBL/GenBank/DDBJ databases">
        <title>Genome Sequence of Physisporinus lineatus.</title>
        <authorList>
            <person name="Buettner E."/>
        </authorList>
    </citation>
    <scope>NUCLEOTIDE SEQUENCE</scope>
    <source>
        <strain evidence="2">VT162</strain>
    </source>
</reference>
<proteinExistence type="predicted"/>
<accession>A0AAD5V9I2</accession>
<evidence type="ECO:0000313" key="3">
    <source>
        <dbReference type="Proteomes" id="UP001212997"/>
    </source>
</evidence>
<comment type="caution">
    <text evidence="2">The sequence shown here is derived from an EMBL/GenBank/DDBJ whole genome shotgun (WGS) entry which is preliminary data.</text>
</comment>
<dbReference type="EMBL" id="JANAWD010000139">
    <property type="protein sequence ID" value="KAJ3485882.1"/>
    <property type="molecule type" value="Genomic_DNA"/>
</dbReference>
<gene>
    <name evidence="2" type="ORF">NLI96_g4633</name>
</gene>
<evidence type="ECO:0000256" key="1">
    <source>
        <dbReference type="SAM" id="MobiDB-lite"/>
    </source>
</evidence>
<dbReference type="AlphaFoldDB" id="A0AAD5V9I2"/>
<feature type="compositionally biased region" description="Polar residues" evidence="1">
    <location>
        <begin position="48"/>
        <end position="64"/>
    </location>
</feature>
<name>A0AAD5V9I2_9APHY</name>